<evidence type="ECO:0008006" key="15">
    <source>
        <dbReference type="Google" id="ProtNLM"/>
    </source>
</evidence>
<evidence type="ECO:0000256" key="8">
    <source>
        <dbReference type="ARBA" id="ARBA00023141"/>
    </source>
</evidence>
<evidence type="ECO:0000313" key="14">
    <source>
        <dbReference type="EMBL" id="CAE4624834.1"/>
    </source>
</evidence>
<dbReference type="GO" id="GO:0004640">
    <property type="term" value="F:phosphoribosylanthranilate isomerase activity"/>
    <property type="evidence" value="ECO:0007669"/>
    <property type="project" value="UniProtKB-EC"/>
</dbReference>
<dbReference type="AlphaFoldDB" id="A0A7S4RUD5"/>
<feature type="domain" description="Indole-3-glycerol phosphate synthase" evidence="12">
    <location>
        <begin position="46"/>
        <end position="326"/>
    </location>
</feature>
<evidence type="ECO:0000256" key="11">
    <source>
        <dbReference type="ARBA" id="ARBA00023268"/>
    </source>
</evidence>
<dbReference type="EMBL" id="HBNS01030801">
    <property type="protein sequence ID" value="CAE4624834.1"/>
    <property type="molecule type" value="Transcribed_RNA"/>
</dbReference>
<dbReference type="InterPro" id="IPR001240">
    <property type="entry name" value="PRAI_dom"/>
</dbReference>
<evidence type="ECO:0000256" key="5">
    <source>
        <dbReference type="ARBA" id="ARBA00022605"/>
    </source>
</evidence>
<dbReference type="InterPro" id="IPR013798">
    <property type="entry name" value="Indole-3-glycerol_P_synth_dom"/>
</dbReference>
<comment type="catalytic activity">
    <reaction evidence="2">
        <text>1-(2-carboxyphenylamino)-1-deoxy-D-ribulose 5-phosphate + H(+) = (1S,2R)-1-C-(indol-3-yl)glycerol 3-phosphate + CO2 + H2O</text>
        <dbReference type="Rhea" id="RHEA:23476"/>
        <dbReference type="ChEBI" id="CHEBI:15377"/>
        <dbReference type="ChEBI" id="CHEBI:15378"/>
        <dbReference type="ChEBI" id="CHEBI:16526"/>
        <dbReference type="ChEBI" id="CHEBI:58613"/>
        <dbReference type="ChEBI" id="CHEBI:58866"/>
        <dbReference type="EC" id="4.1.1.48"/>
    </reaction>
</comment>
<dbReference type="PANTHER" id="PTHR22854:SF2">
    <property type="entry name" value="INDOLE-3-GLYCEROL-PHOSPHATE SYNTHASE"/>
    <property type="match status" value="1"/>
</dbReference>
<comment type="pathway">
    <text evidence="4">Amino-acid biosynthesis; L-tryptophan biosynthesis; L-tryptophan from chorismate: step 4/5.</text>
</comment>
<feature type="domain" description="N-(5'phosphoribosyl) anthranilate isomerase (PRAI)" evidence="13">
    <location>
        <begin position="416"/>
        <end position="600"/>
    </location>
</feature>
<evidence type="ECO:0000256" key="3">
    <source>
        <dbReference type="ARBA" id="ARBA00004664"/>
    </source>
</evidence>
<accession>A0A7S4RUD5</accession>
<dbReference type="InterPro" id="IPR011060">
    <property type="entry name" value="RibuloseP-bd_barrel"/>
</dbReference>
<dbReference type="PANTHER" id="PTHR22854">
    <property type="entry name" value="TRYPTOPHAN BIOSYNTHESIS PROTEIN"/>
    <property type="match status" value="1"/>
</dbReference>
<dbReference type="InterPro" id="IPR013785">
    <property type="entry name" value="Aldolase_TIM"/>
</dbReference>
<evidence type="ECO:0000256" key="9">
    <source>
        <dbReference type="ARBA" id="ARBA00023235"/>
    </source>
</evidence>
<evidence type="ECO:0000256" key="6">
    <source>
        <dbReference type="ARBA" id="ARBA00022793"/>
    </source>
</evidence>
<gene>
    <name evidence="14" type="ORF">DBRI00130_LOCUS24155</name>
</gene>
<dbReference type="CDD" id="cd00405">
    <property type="entry name" value="PRAI"/>
    <property type="match status" value="1"/>
</dbReference>
<dbReference type="Pfam" id="PF00218">
    <property type="entry name" value="IGPS"/>
    <property type="match status" value="1"/>
</dbReference>
<evidence type="ECO:0000256" key="1">
    <source>
        <dbReference type="ARBA" id="ARBA00001164"/>
    </source>
</evidence>
<comment type="pathway">
    <text evidence="3">Amino-acid biosynthesis; L-tryptophan biosynthesis; L-tryptophan from chorismate: step 3/5.</text>
</comment>
<name>A0A7S4RUD5_9STRA</name>
<sequence length="613" mass="65310">MSSTPTYTDDQLKDALSSLYGPNPDETCSHLHGYGDPEHKLSMLQRITATRVLDYEKLVADPTTPTESDLQAKTKEFHASHGPILNLQSVIQSQSPAMALAGEFKRASPSKGDIATNLNAGEQAAKYASSGASTISVLTETRWFKGSLDDLTEARIQTTGQSYNRPAILRKDFVINKYQIIEAASCGADTILLIVAVTPADLLKELIDYARSIGMEPLVEVHAGIELDVALGAGAKVIGVNNRNLHTFQMDLSTTDVAAEELKKRELSFNHDLAGESEKPEYSLCSLSGMSSAHDVDRYRQVGVGMCLIGESLMRAADPSAAIQALCLHPDDYASQTAQSVAGSAYTAGTKLVKVCGITNPDDALVACRSGASLIGVIFAEKSKRKVSPEQASDVVNAVRGFGERSNRETIPLPNIDRMSSTQALVAKSRALEMAARRPLVVGVFQNQEPEFIREMVEKCGLDLVQLHGKEGMKAASVENCGVPAIRVVDIETGKDGNGGAPTDITKALLDSVTSDPIAILLDTSIKGSKEGGGTGVTFDWGIAEDVQNSGLPVIIAGGLKPDNVDDAVTKIRPWGIDVSSGVEEKPGKKNVDKVQTFVQSAKRAAVEALKGF</sequence>
<keyword evidence="9" id="KW-0413">Isomerase</keyword>
<dbReference type="GO" id="GO:0000162">
    <property type="term" value="P:L-tryptophan biosynthetic process"/>
    <property type="evidence" value="ECO:0007669"/>
    <property type="project" value="UniProtKB-UniPathway"/>
</dbReference>
<keyword evidence="5" id="KW-0028">Amino-acid biosynthesis</keyword>
<dbReference type="InterPro" id="IPR045186">
    <property type="entry name" value="Indole-3-glycerol_P_synth"/>
</dbReference>
<organism evidence="14">
    <name type="scientific">Ditylum brightwellii</name>
    <dbReference type="NCBI Taxonomy" id="49249"/>
    <lineage>
        <taxon>Eukaryota</taxon>
        <taxon>Sar</taxon>
        <taxon>Stramenopiles</taxon>
        <taxon>Ochrophyta</taxon>
        <taxon>Bacillariophyta</taxon>
        <taxon>Mediophyceae</taxon>
        <taxon>Lithodesmiophycidae</taxon>
        <taxon>Lithodesmiales</taxon>
        <taxon>Lithodesmiaceae</taxon>
        <taxon>Ditylum</taxon>
    </lineage>
</organism>
<evidence type="ECO:0000256" key="4">
    <source>
        <dbReference type="ARBA" id="ARBA00004696"/>
    </source>
</evidence>
<dbReference type="Pfam" id="PF00697">
    <property type="entry name" value="PRAI"/>
    <property type="match status" value="1"/>
</dbReference>
<keyword evidence="6" id="KW-0210">Decarboxylase</keyword>
<comment type="catalytic activity">
    <reaction evidence="1">
        <text>N-(5-phospho-beta-D-ribosyl)anthranilate = 1-(2-carboxyphenylamino)-1-deoxy-D-ribulose 5-phosphate</text>
        <dbReference type="Rhea" id="RHEA:21540"/>
        <dbReference type="ChEBI" id="CHEBI:18277"/>
        <dbReference type="ChEBI" id="CHEBI:58613"/>
        <dbReference type="EC" id="5.3.1.24"/>
    </reaction>
</comment>
<keyword evidence="7" id="KW-0822">Tryptophan biosynthesis</keyword>
<keyword evidence="11" id="KW-0511">Multifunctional enzyme</keyword>
<dbReference type="UniPathway" id="UPA00035">
    <property type="reaction ID" value="UER00042"/>
</dbReference>
<evidence type="ECO:0000259" key="13">
    <source>
        <dbReference type="Pfam" id="PF00697"/>
    </source>
</evidence>
<dbReference type="HAMAP" id="MF_00135">
    <property type="entry name" value="PRAI"/>
    <property type="match status" value="1"/>
</dbReference>
<keyword evidence="8" id="KW-0057">Aromatic amino acid biosynthesis</keyword>
<dbReference type="GO" id="GO:0004425">
    <property type="term" value="F:indole-3-glycerol-phosphate synthase activity"/>
    <property type="evidence" value="ECO:0007669"/>
    <property type="project" value="UniProtKB-EC"/>
</dbReference>
<keyword evidence="10" id="KW-0456">Lyase</keyword>
<dbReference type="SUPFAM" id="SSF51366">
    <property type="entry name" value="Ribulose-phoshate binding barrel"/>
    <property type="match status" value="2"/>
</dbReference>
<evidence type="ECO:0000256" key="2">
    <source>
        <dbReference type="ARBA" id="ARBA00001633"/>
    </source>
</evidence>
<evidence type="ECO:0000256" key="7">
    <source>
        <dbReference type="ARBA" id="ARBA00022822"/>
    </source>
</evidence>
<evidence type="ECO:0000259" key="12">
    <source>
        <dbReference type="Pfam" id="PF00218"/>
    </source>
</evidence>
<protein>
    <recommendedName>
        <fullName evidence="15">Indole-3-glycerol phosphate synthase</fullName>
    </recommendedName>
</protein>
<dbReference type="Gene3D" id="3.20.20.70">
    <property type="entry name" value="Aldolase class I"/>
    <property type="match status" value="2"/>
</dbReference>
<proteinExistence type="inferred from homology"/>
<evidence type="ECO:0000256" key="10">
    <source>
        <dbReference type="ARBA" id="ARBA00023239"/>
    </source>
</evidence>
<reference evidence="14" key="1">
    <citation type="submission" date="2021-01" db="EMBL/GenBank/DDBJ databases">
        <authorList>
            <person name="Corre E."/>
            <person name="Pelletier E."/>
            <person name="Niang G."/>
            <person name="Scheremetjew M."/>
            <person name="Finn R."/>
            <person name="Kale V."/>
            <person name="Holt S."/>
            <person name="Cochrane G."/>
            <person name="Meng A."/>
            <person name="Brown T."/>
            <person name="Cohen L."/>
        </authorList>
    </citation>
    <scope>NUCLEOTIDE SEQUENCE</scope>
    <source>
        <strain evidence="14">GSO104</strain>
    </source>
</reference>
<dbReference type="CDD" id="cd00331">
    <property type="entry name" value="IGPS"/>
    <property type="match status" value="1"/>
</dbReference>